<dbReference type="InterPro" id="IPR001926">
    <property type="entry name" value="TrpB-like_PALP"/>
</dbReference>
<proteinExistence type="inferred from homology"/>
<comment type="cofactor">
    <cofactor evidence="1">
        <name>pyridoxal 5'-phosphate</name>
        <dbReference type="ChEBI" id="CHEBI:597326"/>
    </cofactor>
</comment>
<dbReference type="Gene3D" id="3.40.50.1100">
    <property type="match status" value="2"/>
</dbReference>
<dbReference type="EMBL" id="JAHYXK010000020">
    <property type="protein sequence ID" value="MBW7468839.1"/>
    <property type="molecule type" value="Genomic_DNA"/>
</dbReference>
<keyword evidence="6" id="KW-1185">Reference proteome</keyword>
<keyword evidence="3" id="KW-0663">Pyridoxal phosphate</keyword>
<protein>
    <submittedName>
        <fullName evidence="5">Pyridoxal-phosphate dependent enzyme</fullName>
    </submittedName>
</protein>
<dbReference type="SUPFAM" id="SSF53686">
    <property type="entry name" value="Tryptophan synthase beta subunit-like PLP-dependent enzymes"/>
    <property type="match status" value="1"/>
</dbReference>
<dbReference type="Pfam" id="PF00291">
    <property type="entry name" value="PALP"/>
    <property type="match status" value="1"/>
</dbReference>
<accession>A0ABS7CYA8</accession>
<evidence type="ECO:0000259" key="4">
    <source>
        <dbReference type="Pfam" id="PF00291"/>
    </source>
</evidence>
<evidence type="ECO:0000256" key="1">
    <source>
        <dbReference type="ARBA" id="ARBA00001933"/>
    </source>
</evidence>
<dbReference type="PANTHER" id="PTHR43780:SF2">
    <property type="entry name" value="1-AMINOCYCLOPROPANE-1-CARBOXYLATE DEAMINASE-RELATED"/>
    <property type="match status" value="1"/>
</dbReference>
<dbReference type="Proteomes" id="UP000813018">
    <property type="component" value="Unassembled WGS sequence"/>
</dbReference>
<evidence type="ECO:0000313" key="6">
    <source>
        <dbReference type="Proteomes" id="UP000813018"/>
    </source>
</evidence>
<evidence type="ECO:0000313" key="5">
    <source>
        <dbReference type="EMBL" id="MBW7468839.1"/>
    </source>
</evidence>
<sequence length="299" mass="33468">MEAPLQKLHDPLLEEHDITLWIKREDLLHPHISGNKWRKLKYNLQAAREQKKETLLTFGGAYSNHIAATAAAGKEYGFKTIGIIRGEEHLPLNPTLSFATSCGMELHYISREKYKLKHEEAFLKELAAQFNNPYIIPEGGTNNLAVKGCAEIVQDINMNYDYVCCASGTGGTVAGIIAGLAGEKQIIGFPALKGGEFLQQEIEELVQHYSGQKYNNWQLITDYHFGGYARIKPELLEFIKAFQEQHNIPLEPIYTGKMIYGLYDLIPKGYFKKGTTIVAVHTGGLQGNAGFKERLGLQL</sequence>
<name>A0ABS7CYA8_9BACT</name>
<reference evidence="5 6" key="1">
    <citation type="journal article" date="2016" name="Int. J. Syst. Evol. Microbiol.">
        <title>Pontibacter aydingkolensis sp. nov., isolated from soil of a salt lake.</title>
        <authorList>
            <person name="Osman G."/>
            <person name="Zhang T."/>
            <person name="Lou K."/>
            <person name="Gao Y."/>
            <person name="Chang W."/>
            <person name="Lin Q."/>
            <person name="Yang H.M."/>
            <person name="Huo X.D."/>
            <person name="Wang N."/>
        </authorList>
    </citation>
    <scope>NUCLEOTIDE SEQUENCE [LARGE SCALE GENOMIC DNA]</scope>
    <source>
        <strain evidence="5 6">KACC 19255</strain>
    </source>
</reference>
<comment type="similarity">
    <text evidence="2">Belongs to the ACC deaminase/D-cysteine desulfhydrase family.</text>
</comment>
<comment type="caution">
    <text evidence="5">The sequence shown here is derived from an EMBL/GenBank/DDBJ whole genome shotgun (WGS) entry which is preliminary data.</text>
</comment>
<dbReference type="InterPro" id="IPR027278">
    <property type="entry name" value="ACCD_DCysDesulf"/>
</dbReference>
<dbReference type="PANTHER" id="PTHR43780">
    <property type="entry name" value="1-AMINOCYCLOPROPANE-1-CARBOXYLATE DEAMINASE-RELATED"/>
    <property type="match status" value="1"/>
</dbReference>
<dbReference type="PIRSF" id="PIRSF006278">
    <property type="entry name" value="ACCD_DCysDesulf"/>
    <property type="match status" value="1"/>
</dbReference>
<gene>
    <name evidence="5" type="ORF">K0O23_17320</name>
</gene>
<organism evidence="5 6">
    <name type="scientific">Pontibacter aydingkolensis</name>
    <dbReference type="NCBI Taxonomy" id="1911536"/>
    <lineage>
        <taxon>Bacteria</taxon>
        <taxon>Pseudomonadati</taxon>
        <taxon>Bacteroidota</taxon>
        <taxon>Cytophagia</taxon>
        <taxon>Cytophagales</taxon>
        <taxon>Hymenobacteraceae</taxon>
        <taxon>Pontibacter</taxon>
    </lineage>
</organism>
<evidence type="ECO:0000256" key="2">
    <source>
        <dbReference type="ARBA" id="ARBA00008639"/>
    </source>
</evidence>
<evidence type="ECO:0000256" key="3">
    <source>
        <dbReference type="ARBA" id="ARBA00022898"/>
    </source>
</evidence>
<dbReference type="InterPro" id="IPR036052">
    <property type="entry name" value="TrpB-like_PALP_sf"/>
</dbReference>
<dbReference type="RefSeq" id="WP_219878713.1">
    <property type="nucleotide sequence ID" value="NZ_JAHYXK010000020.1"/>
</dbReference>
<feature type="domain" description="Tryptophan synthase beta chain-like PALP" evidence="4">
    <location>
        <begin position="4"/>
        <end position="283"/>
    </location>
</feature>